<dbReference type="Gene3D" id="2.40.50.140">
    <property type="entry name" value="Nucleic acid-binding proteins"/>
    <property type="match status" value="1"/>
</dbReference>
<dbReference type="GO" id="GO:0003723">
    <property type="term" value="F:RNA binding"/>
    <property type="evidence" value="ECO:0007669"/>
    <property type="project" value="InterPro"/>
</dbReference>
<reference evidence="4" key="1">
    <citation type="journal article" date="2017" name="Cell">
        <title>Insights into land plant evolution garnered from the Marchantia polymorpha genome.</title>
        <authorList>
            <person name="Bowman J.L."/>
            <person name="Kohchi T."/>
            <person name="Yamato K.T."/>
            <person name="Jenkins J."/>
            <person name="Shu S."/>
            <person name="Ishizaki K."/>
            <person name="Yamaoka S."/>
            <person name="Nishihama R."/>
            <person name="Nakamura Y."/>
            <person name="Berger F."/>
            <person name="Adam C."/>
            <person name="Aki S.S."/>
            <person name="Althoff F."/>
            <person name="Araki T."/>
            <person name="Arteaga-Vazquez M.A."/>
            <person name="Balasubrmanian S."/>
            <person name="Barry K."/>
            <person name="Bauer D."/>
            <person name="Boehm C.R."/>
            <person name="Briginshaw L."/>
            <person name="Caballero-Perez J."/>
            <person name="Catarino B."/>
            <person name="Chen F."/>
            <person name="Chiyoda S."/>
            <person name="Chovatia M."/>
            <person name="Davies K.M."/>
            <person name="Delmans M."/>
            <person name="Demura T."/>
            <person name="Dierschke T."/>
            <person name="Dolan L."/>
            <person name="Dorantes-Acosta A.E."/>
            <person name="Eklund D.M."/>
            <person name="Florent S.N."/>
            <person name="Flores-Sandoval E."/>
            <person name="Fujiyama A."/>
            <person name="Fukuzawa H."/>
            <person name="Galik B."/>
            <person name="Grimanelli D."/>
            <person name="Grimwood J."/>
            <person name="Grossniklaus U."/>
            <person name="Hamada T."/>
            <person name="Haseloff J."/>
            <person name="Hetherington A.J."/>
            <person name="Higo A."/>
            <person name="Hirakawa Y."/>
            <person name="Hundley H.N."/>
            <person name="Ikeda Y."/>
            <person name="Inoue K."/>
            <person name="Inoue S.I."/>
            <person name="Ishida S."/>
            <person name="Jia Q."/>
            <person name="Kakita M."/>
            <person name="Kanazawa T."/>
            <person name="Kawai Y."/>
            <person name="Kawashima T."/>
            <person name="Kennedy M."/>
            <person name="Kinose K."/>
            <person name="Kinoshita T."/>
            <person name="Kohara Y."/>
            <person name="Koide E."/>
            <person name="Komatsu K."/>
            <person name="Kopischke S."/>
            <person name="Kubo M."/>
            <person name="Kyozuka J."/>
            <person name="Lagercrantz U."/>
            <person name="Lin S.S."/>
            <person name="Lindquist E."/>
            <person name="Lipzen A.M."/>
            <person name="Lu C.W."/>
            <person name="De Luna E."/>
            <person name="Martienssen R.A."/>
            <person name="Minamino N."/>
            <person name="Mizutani M."/>
            <person name="Mizutani M."/>
            <person name="Mochizuki N."/>
            <person name="Monte I."/>
            <person name="Mosher R."/>
            <person name="Nagasaki H."/>
            <person name="Nakagami H."/>
            <person name="Naramoto S."/>
            <person name="Nishitani K."/>
            <person name="Ohtani M."/>
            <person name="Okamoto T."/>
            <person name="Okumura M."/>
            <person name="Phillips J."/>
            <person name="Pollak B."/>
            <person name="Reinders A."/>
            <person name="Rovekamp M."/>
            <person name="Sano R."/>
            <person name="Sawa S."/>
            <person name="Schmid M.W."/>
            <person name="Shirakawa M."/>
            <person name="Solano R."/>
            <person name="Spunde A."/>
            <person name="Suetsugu N."/>
            <person name="Sugano S."/>
            <person name="Sugiyama A."/>
            <person name="Sun R."/>
            <person name="Suzuki Y."/>
            <person name="Takenaka M."/>
            <person name="Takezawa D."/>
            <person name="Tomogane H."/>
            <person name="Tsuzuki M."/>
            <person name="Ueda T."/>
            <person name="Umeda M."/>
            <person name="Ward J.M."/>
            <person name="Watanabe Y."/>
            <person name="Yazaki K."/>
            <person name="Yokoyama R."/>
            <person name="Yoshitake Y."/>
            <person name="Yotsui I."/>
            <person name="Zachgo S."/>
            <person name="Schmutz J."/>
        </authorList>
    </citation>
    <scope>NUCLEOTIDE SEQUENCE [LARGE SCALE GENOMIC DNA]</scope>
    <source>
        <strain evidence="4">Tak-1</strain>
    </source>
</reference>
<evidence type="ECO:0000313" key="4">
    <source>
        <dbReference type="Proteomes" id="UP000244005"/>
    </source>
</evidence>
<dbReference type="GO" id="GO:0003743">
    <property type="term" value="F:translation initiation factor activity"/>
    <property type="evidence" value="ECO:0007669"/>
    <property type="project" value="UniProtKB-UniRule"/>
</dbReference>
<dbReference type="EMBL" id="KZ772688">
    <property type="protein sequence ID" value="PTQ45039.1"/>
    <property type="molecule type" value="Genomic_DNA"/>
</dbReference>
<feature type="domain" description="S1-like" evidence="2">
    <location>
        <begin position="16"/>
        <end position="73"/>
    </location>
</feature>
<dbReference type="Pfam" id="PF01176">
    <property type="entry name" value="eIF-1a"/>
    <property type="match status" value="1"/>
</dbReference>
<dbReference type="AlphaFoldDB" id="A0A2R6XG62"/>
<evidence type="ECO:0000256" key="1">
    <source>
        <dbReference type="PROSITE-ProRule" id="PRU00181"/>
    </source>
</evidence>
<evidence type="ECO:0000259" key="2">
    <source>
        <dbReference type="PROSITE" id="PS50832"/>
    </source>
</evidence>
<keyword evidence="4" id="KW-1185">Reference proteome</keyword>
<accession>A0A2R6XG62</accession>
<dbReference type="OrthoDB" id="274995at2759"/>
<dbReference type="Gramene" id="Mp6g10550.1">
    <property type="protein sequence ID" value="Mp6g10550.1.cds1"/>
    <property type="gene ID" value="Mp6g10550"/>
</dbReference>
<dbReference type="OMA" id="SRICHIR"/>
<keyword evidence="1" id="KW-0648">Protein biosynthesis</keyword>
<dbReference type="Proteomes" id="UP000244005">
    <property type="component" value="Unassembled WGS sequence"/>
</dbReference>
<proteinExistence type="predicted"/>
<dbReference type="PROSITE" id="PS50832">
    <property type="entry name" value="S1_IF1_TYPE"/>
    <property type="match status" value="1"/>
</dbReference>
<name>A0A2R6XG62_MARPO</name>
<keyword evidence="1" id="KW-0396">Initiation factor</keyword>
<evidence type="ECO:0000313" key="3">
    <source>
        <dbReference type="EMBL" id="PTQ45039.1"/>
    </source>
</evidence>
<sequence length="73" mass="8147">MPKNKRKGGKNEAEDEKSELVFKEYGQEYAQVLRMPGNGRSEALCIDGTKRLCYIRGKVCIASGDIILVGLRD</sequence>
<dbReference type="InterPro" id="IPR006196">
    <property type="entry name" value="RNA-binding_domain_S1_IF1"/>
</dbReference>
<dbReference type="InterPro" id="IPR001253">
    <property type="entry name" value="TIF_eIF-1A"/>
</dbReference>
<organism evidence="3 4">
    <name type="scientific">Marchantia polymorpha</name>
    <name type="common">Common liverwort</name>
    <name type="synonym">Marchantia aquatica</name>
    <dbReference type="NCBI Taxonomy" id="3197"/>
    <lineage>
        <taxon>Eukaryota</taxon>
        <taxon>Viridiplantae</taxon>
        <taxon>Streptophyta</taxon>
        <taxon>Embryophyta</taxon>
        <taxon>Marchantiophyta</taxon>
        <taxon>Marchantiopsida</taxon>
        <taxon>Marchantiidae</taxon>
        <taxon>Marchantiales</taxon>
        <taxon>Marchantiaceae</taxon>
        <taxon>Marchantia</taxon>
    </lineage>
</organism>
<dbReference type="InterPro" id="IPR012340">
    <property type="entry name" value="NA-bd_OB-fold"/>
</dbReference>
<dbReference type="SMART" id="SM00652">
    <property type="entry name" value="eIF1a"/>
    <property type="match status" value="1"/>
</dbReference>
<gene>
    <name evidence="3" type="ORF">MARPO_0016s0096</name>
</gene>
<protein>
    <recommendedName>
        <fullName evidence="2">S1-like domain-containing protein</fullName>
    </recommendedName>
</protein>
<dbReference type="PANTHER" id="PTHR21668">
    <property type="entry name" value="EIF-1A"/>
    <property type="match status" value="1"/>
</dbReference>
<dbReference type="SUPFAM" id="SSF50249">
    <property type="entry name" value="Nucleic acid-binding proteins"/>
    <property type="match status" value="1"/>
</dbReference>